<evidence type="ECO:0000313" key="1">
    <source>
        <dbReference type="EnsemblPlants" id="AVESA.00010b.r2.3AG0448080.1.CDS"/>
    </source>
</evidence>
<sequence length="382" mass="41846">MKEQARFMEKKLMFMDTNGMYEKQHAYVELCRDQVLAKKQMMTTFGGGFMNAMGGMGGSYMGTMNNAMGGFSKGFMGAMRASGHISARLYIRVGGRARRQTNAHGTRCAALPCTATDDRLLFLPSMASSSSRLVLLAFAFLLAVAVPSVDAWGGRLFFSKMTRPEAVVEADKAADTTTAGTSTEAFDANGAPAFPSRPSSGNGNRGYGLYGRPEESEKYPPAYFRRGVHHDAEKRTTTNVVVPEAAAREDAAAAGFMAEEEEASMGEKEEEPSFPENGSGRGRPLSYMRHHGGKHDGDYGMSDTRLYQNGRYYYDVETDKYGYGSESNPVHQTRAEPEEDNGSGYGRAGGDRRRERYGDDGAVEKQNNDDGFQENQNGQYNP</sequence>
<proteinExistence type="predicted"/>
<organism evidence="1 2">
    <name type="scientific">Avena sativa</name>
    <name type="common">Oat</name>
    <dbReference type="NCBI Taxonomy" id="4498"/>
    <lineage>
        <taxon>Eukaryota</taxon>
        <taxon>Viridiplantae</taxon>
        <taxon>Streptophyta</taxon>
        <taxon>Embryophyta</taxon>
        <taxon>Tracheophyta</taxon>
        <taxon>Spermatophyta</taxon>
        <taxon>Magnoliopsida</taxon>
        <taxon>Liliopsida</taxon>
        <taxon>Poales</taxon>
        <taxon>Poaceae</taxon>
        <taxon>BOP clade</taxon>
        <taxon>Pooideae</taxon>
        <taxon>Poodae</taxon>
        <taxon>Poeae</taxon>
        <taxon>Poeae Chloroplast Group 1 (Aveneae type)</taxon>
        <taxon>Aveninae</taxon>
        <taxon>Avena</taxon>
    </lineage>
</organism>
<accession>A0ACD5VHV3</accession>
<name>A0ACD5VHV3_AVESA</name>
<dbReference type="Proteomes" id="UP001732700">
    <property type="component" value="Chromosome 3A"/>
</dbReference>
<reference evidence="1" key="2">
    <citation type="submission" date="2025-09" db="UniProtKB">
        <authorList>
            <consortium name="EnsemblPlants"/>
        </authorList>
    </citation>
    <scope>IDENTIFICATION</scope>
</reference>
<protein>
    <submittedName>
        <fullName evidence="1">Uncharacterized protein</fullName>
    </submittedName>
</protein>
<dbReference type="EnsemblPlants" id="AVESA.00010b.r2.3AG0448080.1">
    <property type="protein sequence ID" value="AVESA.00010b.r2.3AG0448080.1.CDS"/>
    <property type="gene ID" value="AVESA.00010b.r2.3AG0448080"/>
</dbReference>
<evidence type="ECO:0000313" key="2">
    <source>
        <dbReference type="Proteomes" id="UP001732700"/>
    </source>
</evidence>
<keyword evidence="2" id="KW-1185">Reference proteome</keyword>
<reference evidence="1" key="1">
    <citation type="submission" date="2021-05" db="EMBL/GenBank/DDBJ databases">
        <authorList>
            <person name="Scholz U."/>
            <person name="Mascher M."/>
            <person name="Fiebig A."/>
        </authorList>
    </citation>
    <scope>NUCLEOTIDE SEQUENCE [LARGE SCALE GENOMIC DNA]</scope>
</reference>